<gene>
    <name evidence="1" type="ORF">EKD16_22010</name>
</gene>
<dbReference type="Proteomes" id="UP000292235">
    <property type="component" value="Chromosome"/>
</dbReference>
<organism evidence="1 2">
    <name type="scientific">Streptomonospora litoralis</name>
    <dbReference type="NCBI Taxonomy" id="2498135"/>
    <lineage>
        <taxon>Bacteria</taxon>
        <taxon>Bacillati</taxon>
        <taxon>Actinomycetota</taxon>
        <taxon>Actinomycetes</taxon>
        <taxon>Streptosporangiales</taxon>
        <taxon>Nocardiopsidaceae</taxon>
        <taxon>Streptomonospora</taxon>
    </lineage>
</organism>
<dbReference type="AlphaFoldDB" id="A0A4P6Q623"/>
<protein>
    <submittedName>
        <fullName evidence="1">Uncharacterized protein</fullName>
    </submittedName>
</protein>
<evidence type="ECO:0000313" key="2">
    <source>
        <dbReference type="Proteomes" id="UP000292235"/>
    </source>
</evidence>
<accession>A0A4P6Q623</accession>
<sequence>MIKSSTYRAGSGLQRELLAAYSALEHRTTRELPDAEVDAAFRRLLARVSALLFLHGDAVPRDCWQTLRAPSTGTDDAVDVLAAFLETGRAPLLEVAAASELQQELVHFSRIVDIGSLGLDDTDADQAVRRLRNSDRMPEDLKVLSELLIVVRSRLSQRGARRPAPQLREPRMAEHELTAHTSVWLPAQRDFLLCVSSPRRRTRKEVAYLCSALLQYLTPAEAALAVWAYAVATPVRAWIDVALVETTSDTRTSSLAWSHPGGHLIHTDQPPLDWCLQHLPRVHTDAASTEHVTAHGVKVRLHPDRRLTVTEATQPEWVAPPLVPPARTAVSATHMREQAQRLFAAWSGSQIASMECGHVHLDRDLDIDQELGAQLGAAAVEALNRNRLPAPTLTPMVDDDHVLVKLRPADYRTFLQRHFPEAAMHLIAESSPIVRSIACGLWQRLHTLGLAERCRRRGDNMFLTLDNGNHCELFEDVPGENATGCVFFETALLVYRSAPARFDTYFRERFDLADGVHEHACRILDAAGDHDEKIGRLERFYMLFTDVTAPEAPDPGVCRLVESVLDAGTLTHLNVLEDYYEVQQGKVRAVIDLLDLPIRLLTLHFNAHSGRLVLEGEQ</sequence>
<proteinExistence type="predicted"/>
<dbReference type="RefSeq" id="WP_165498630.1">
    <property type="nucleotide sequence ID" value="NZ_CP036455.1"/>
</dbReference>
<reference evidence="1 2" key="1">
    <citation type="submission" date="2019-02" db="EMBL/GenBank/DDBJ databases">
        <authorList>
            <person name="Khodamoradi S."/>
            <person name="Hahnke R.L."/>
            <person name="Kaempfer P."/>
            <person name="Schumann P."/>
            <person name="Rohde M."/>
            <person name="Steinert M."/>
            <person name="Luzhetskyy A."/>
            <person name="Wink J."/>
            <person name="Ruckert C."/>
        </authorList>
    </citation>
    <scope>NUCLEOTIDE SEQUENCE [LARGE SCALE GENOMIC DNA]</scope>
    <source>
        <strain evidence="1 2">M2</strain>
    </source>
</reference>
<name>A0A4P6Q623_9ACTN</name>
<keyword evidence="2" id="KW-1185">Reference proteome</keyword>
<dbReference type="KEGG" id="strr:EKD16_22010"/>
<dbReference type="EMBL" id="CP036455">
    <property type="protein sequence ID" value="QBI56155.1"/>
    <property type="molecule type" value="Genomic_DNA"/>
</dbReference>
<evidence type="ECO:0000313" key="1">
    <source>
        <dbReference type="EMBL" id="QBI56155.1"/>
    </source>
</evidence>